<evidence type="ECO:0000313" key="6">
    <source>
        <dbReference type="EMBL" id="KAF5327452.1"/>
    </source>
</evidence>
<comment type="caution">
    <text evidence="6">The sequence shown here is derived from an EMBL/GenBank/DDBJ whole genome shotgun (WGS) entry which is preliminary data.</text>
</comment>
<proteinExistence type="inferred from homology"/>
<feature type="compositionally biased region" description="Polar residues" evidence="4">
    <location>
        <begin position="1"/>
        <end position="26"/>
    </location>
</feature>
<dbReference type="Pfam" id="PF02854">
    <property type="entry name" value="MIF4G"/>
    <property type="match status" value="1"/>
</dbReference>
<evidence type="ECO:0000256" key="4">
    <source>
        <dbReference type="SAM" id="MobiDB-lite"/>
    </source>
</evidence>
<dbReference type="EMBL" id="JAACJJ010000014">
    <property type="protein sequence ID" value="KAF5327452.1"/>
    <property type="molecule type" value="Genomic_DNA"/>
</dbReference>
<comment type="similarity">
    <text evidence="2">Belongs to the CWC22 family.</text>
</comment>
<keyword evidence="7" id="KW-1185">Reference proteome</keyword>
<evidence type="ECO:0000256" key="2">
    <source>
        <dbReference type="ARBA" id="ARBA00006856"/>
    </source>
</evidence>
<reference evidence="6 7" key="1">
    <citation type="journal article" date="2020" name="ISME J.">
        <title>Uncovering the hidden diversity of litter-decomposition mechanisms in mushroom-forming fungi.</title>
        <authorList>
            <person name="Floudas D."/>
            <person name="Bentzer J."/>
            <person name="Ahren D."/>
            <person name="Johansson T."/>
            <person name="Persson P."/>
            <person name="Tunlid A."/>
        </authorList>
    </citation>
    <scope>NUCLEOTIDE SEQUENCE [LARGE SCALE GENOMIC DNA]</scope>
    <source>
        <strain evidence="6 7">CBS 101986</strain>
    </source>
</reference>
<feature type="compositionally biased region" description="Low complexity" evidence="4">
    <location>
        <begin position="97"/>
        <end position="106"/>
    </location>
</feature>
<feature type="region of interest" description="Disordered" evidence="4">
    <location>
        <begin position="1"/>
        <end position="164"/>
    </location>
</feature>
<dbReference type="InterPro" id="IPR003891">
    <property type="entry name" value="Initiation_fac_eIF4g_MI"/>
</dbReference>
<comment type="subcellular location">
    <subcellularLocation>
        <location evidence="1">Nucleus</location>
        <location evidence="1">Nucleolus</location>
    </subcellularLocation>
</comment>
<protein>
    <recommendedName>
        <fullName evidence="5">MI domain-containing protein</fullName>
    </recommendedName>
</protein>
<dbReference type="Gene3D" id="1.25.40.180">
    <property type="match status" value="1"/>
</dbReference>
<dbReference type="PROSITE" id="PS51366">
    <property type="entry name" value="MI"/>
    <property type="match status" value="1"/>
</dbReference>
<organism evidence="6 7">
    <name type="scientific">Psilocybe cf. subviscida</name>
    <dbReference type="NCBI Taxonomy" id="2480587"/>
    <lineage>
        <taxon>Eukaryota</taxon>
        <taxon>Fungi</taxon>
        <taxon>Dikarya</taxon>
        <taxon>Basidiomycota</taxon>
        <taxon>Agaricomycotina</taxon>
        <taxon>Agaricomycetes</taxon>
        <taxon>Agaricomycetidae</taxon>
        <taxon>Agaricales</taxon>
        <taxon>Agaricineae</taxon>
        <taxon>Strophariaceae</taxon>
        <taxon>Psilocybe</taxon>
    </lineage>
</organism>
<keyword evidence="3" id="KW-0539">Nucleus</keyword>
<feature type="domain" description="MI" evidence="5">
    <location>
        <begin position="601"/>
        <end position="746"/>
    </location>
</feature>
<dbReference type="InterPro" id="IPR016024">
    <property type="entry name" value="ARM-type_fold"/>
</dbReference>
<dbReference type="GO" id="GO:0042274">
    <property type="term" value="P:ribosomal small subunit biogenesis"/>
    <property type="evidence" value="ECO:0007669"/>
    <property type="project" value="TreeGrafter"/>
</dbReference>
<dbReference type="GO" id="GO:0003723">
    <property type="term" value="F:RNA binding"/>
    <property type="evidence" value="ECO:0007669"/>
    <property type="project" value="InterPro"/>
</dbReference>
<dbReference type="PANTHER" id="PTHR18034">
    <property type="entry name" value="CELL CYCLE CONTROL PROTEIN CWF22-RELATED"/>
    <property type="match status" value="1"/>
</dbReference>
<feature type="compositionally biased region" description="Acidic residues" evidence="4">
    <location>
        <begin position="214"/>
        <end position="250"/>
    </location>
</feature>
<dbReference type="OrthoDB" id="361797at2759"/>
<dbReference type="GO" id="GO:0005730">
    <property type="term" value="C:nucleolus"/>
    <property type="evidence" value="ECO:0007669"/>
    <property type="project" value="UniProtKB-SubCell"/>
</dbReference>
<gene>
    <name evidence="6" type="ORF">D9619_004224</name>
</gene>
<dbReference type="Pfam" id="PF02847">
    <property type="entry name" value="MA3"/>
    <property type="match status" value="1"/>
</dbReference>
<dbReference type="InterPro" id="IPR050781">
    <property type="entry name" value="CWC22_splicing_factor"/>
</dbReference>
<feature type="compositionally biased region" description="Basic and acidic residues" evidence="4">
    <location>
        <begin position="70"/>
        <end position="89"/>
    </location>
</feature>
<dbReference type="SMART" id="SM00543">
    <property type="entry name" value="MIF4G"/>
    <property type="match status" value="1"/>
</dbReference>
<accession>A0A8H5BQ28</accession>
<name>A0A8H5BQ28_9AGAR</name>
<evidence type="ECO:0000259" key="5">
    <source>
        <dbReference type="PROSITE" id="PS51366"/>
    </source>
</evidence>
<sequence length="854" mass="95021">MPVRQKTSTTRLPQALQQQIAESSGASDHPQRQNYARRPGSRKEARKQDREAQKQRKAQHFSHVTSANKRAAENDHQDSPQRKKSRPNEDTVPVPSSRPTSEISSSQTKNPKENLISIPSTSKSASTVSKPVKKAPKSSALEKLATKSKKTATPTLRTPQDDKEDAYIAYLEAQLGMKKGGKKKVKADEDDGLDDLLNWADSFTAPKPSAQPPEESEEGIDSDVSQDEVGIDDGDSSEDSSEYDDDEEWEGIGGRTAGSSGETEVEAPVQSVAQPATGAYVPPHLRNLQTDPNSEALLKLTRQLKGLLNRMTEQNIASIIDAVEEVYREHRRNDVSSTLTSLIIEGISSHSSLLDSYVVLHAAFVSALHKVIGVEFAAHFLQIVVTSYEKHFIEVQAANTEVEQDGKECSNLLVLLSELYNFQVISSVLVFDLIRALLDGDLTEFKVELLLKLARNSGQQLRVDDPSALKDIIDIVQTKTTNGALSSRTRFMIETLTNLKNNKLKRNVTQNQGGASVERMKKFLSGLTKTKHVLAHDTLRVSLDDLHSADTKGKWWLVGAAWGGNPLVDKKDEFAKSSTTATAAAAKKEKEKDFATNGSADLIQLARLQGMNTDIRRGIFVDYVDACERLSQLDLNEVQQREIIRVILHCCGNERFYNPYYTLVCQQLCRLSHSYKITLQFSLWDFLRDMGEKTVGGAAVVKNADDVDDFDVKSISETRMRNVANAYAWWIAKDCLTLLVLKPVDFTILKPQTKSFLKELFSQIFINSQRLTPRVGAPSDPNAVYARNRNAIEEIFTKAARMQTLAMGIVYFFSEEFKAKKELVGTDEHSKFVRWAVDVAKDTLRTSVDIASVL</sequence>
<dbReference type="AlphaFoldDB" id="A0A8H5BQ28"/>
<dbReference type="SMART" id="SM00544">
    <property type="entry name" value="MA3"/>
    <property type="match status" value="1"/>
</dbReference>
<evidence type="ECO:0000256" key="1">
    <source>
        <dbReference type="ARBA" id="ARBA00004604"/>
    </source>
</evidence>
<evidence type="ECO:0000313" key="7">
    <source>
        <dbReference type="Proteomes" id="UP000567179"/>
    </source>
</evidence>
<feature type="compositionally biased region" description="Basic and acidic residues" evidence="4">
    <location>
        <begin position="41"/>
        <end position="54"/>
    </location>
</feature>
<feature type="region of interest" description="Disordered" evidence="4">
    <location>
        <begin position="199"/>
        <end position="267"/>
    </location>
</feature>
<dbReference type="InterPro" id="IPR003890">
    <property type="entry name" value="MIF4G-like_typ-3"/>
</dbReference>
<dbReference type="Proteomes" id="UP000567179">
    <property type="component" value="Unassembled WGS sequence"/>
</dbReference>
<dbReference type="SUPFAM" id="SSF48371">
    <property type="entry name" value="ARM repeat"/>
    <property type="match status" value="1"/>
</dbReference>
<evidence type="ECO:0000256" key="3">
    <source>
        <dbReference type="ARBA" id="ARBA00023242"/>
    </source>
</evidence>
<dbReference type="PANTHER" id="PTHR18034:SF4">
    <property type="entry name" value="NUCLEOLAR MIF4G DOMAIN-CONTAINING PROTEIN 1"/>
    <property type="match status" value="1"/>
</dbReference>